<evidence type="ECO:0000313" key="9">
    <source>
        <dbReference type="EMBL" id="MBN7825307.1"/>
    </source>
</evidence>
<keyword evidence="5 7" id="KW-1133">Transmembrane helix</keyword>
<keyword evidence="6 7" id="KW-0472">Membrane</keyword>
<evidence type="ECO:0000313" key="10">
    <source>
        <dbReference type="Proteomes" id="UP000664654"/>
    </source>
</evidence>
<keyword evidence="10" id="KW-1185">Reference proteome</keyword>
<keyword evidence="4 7" id="KW-0812">Transmembrane</keyword>
<feature type="transmembrane region" description="Helical" evidence="7">
    <location>
        <begin position="100"/>
        <end position="125"/>
    </location>
</feature>
<dbReference type="PANTHER" id="PTHR11827:SF72">
    <property type="entry name" value="GH08340P"/>
    <property type="match status" value="1"/>
</dbReference>
<evidence type="ECO:0000256" key="7">
    <source>
        <dbReference type="SAM" id="Phobius"/>
    </source>
</evidence>
<dbReference type="Gene3D" id="1.20.1740.10">
    <property type="entry name" value="Amino acid/polyamine transporter I"/>
    <property type="match status" value="1"/>
</dbReference>
<feature type="domain" description="Amino acid permease/ SLC12A" evidence="8">
    <location>
        <begin position="28"/>
        <end position="432"/>
    </location>
</feature>
<feature type="transmembrane region" description="Helical" evidence="7">
    <location>
        <begin position="206"/>
        <end position="224"/>
    </location>
</feature>
<proteinExistence type="inferred from homology"/>
<dbReference type="EMBL" id="JAFKCV010000004">
    <property type="protein sequence ID" value="MBN7825307.1"/>
    <property type="molecule type" value="Genomic_DNA"/>
</dbReference>
<dbReference type="FunFam" id="1.20.1740.10:FF:000013">
    <property type="entry name" value="Solute carrier family 12 member"/>
    <property type="match status" value="1"/>
</dbReference>
<feature type="transmembrane region" description="Helical" evidence="7">
    <location>
        <begin position="21"/>
        <end position="43"/>
    </location>
</feature>
<accession>A0A939DME2</accession>
<evidence type="ECO:0000256" key="1">
    <source>
        <dbReference type="ARBA" id="ARBA00004141"/>
    </source>
</evidence>
<evidence type="ECO:0000256" key="2">
    <source>
        <dbReference type="ARBA" id="ARBA00010593"/>
    </source>
</evidence>
<dbReference type="GO" id="GO:0015377">
    <property type="term" value="F:chloride:monoatomic cation symporter activity"/>
    <property type="evidence" value="ECO:0007669"/>
    <property type="project" value="InterPro"/>
</dbReference>
<reference evidence="9" key="1">
    <citation type="submission" date="2021-03" db="EMBL/GenBank/DDBJ databases">
        <title>novel species isolated from a fishpond in China.</title>
        <authorList>
            <person name="Lu H."/>
            <person name="Cai Z."/>
        </authorList>
    </citation>
    <scope>NUCLEOTIDE SEQUENCE</scope>
    <source>
        <strain evidence="9">JCM 30855</strain>
    </source>
</reference>
<sequence>MNSTTSAGDSLSTRARPQRHLFGTFAGVFTPSILTILGIILFLRTGFVVGQVGLADTLLIVAAAFAICQLTGLSLAVISTDMRVKEGGFYYVISRTIGPAFGGALGLTLFLSISISVAFYVMGLAEVVAHLVALPDWLSLRLLASLVIILLFGFAWLGADWTTKLQFLVMAVVAAGLLSFFVGGIASFSQQTLAGNWNMAESDNQFWMAFALFFPAITGFTQGLNMSGDLKDPNHAIPRGTFAAIGTSALIYLLVALILAGSASSDQLRQDYYIMAEVALWPYLVAAAVIAATLSSAMASMLGAPRVLQAMSDDRLIPFLAPFAEGQGQDNNPRRAVIASAVIALLCVLIGELNLLAPIISMFFLASYALLNYATFFALHSDSPFFRPRFKWSHKSISLAGGIGCVAAMLAIDWVASLIAVAVLFGLHQYLARSHQQRSFTDHQRGALFKRIRELLFEMNQMQPYPGDWRPHILVFAKDPQHHGQLLAFSAVLEGQSGLTTLTRILNPDNKQEPDRQEVLAQFDNAIEEAGVRAFTLVTQATNFRSGLRHILHAYGIGPIRANTVVIHWTSVSADPHYDNRPPDYAANCHEVIKANMNLVALASEQSHLFAPDAPSKARQIDIWWRGGPTARLMLMFAFLCTRSRGWQHAELRILTEAEKHTPDQVLKIFSTYLDKVRIEAKVEALDRVDLQTVEDCSAQSDLVFFPVRASEDNVTDEFSLGLESLVSKVTNLVLVQACESMQLDPDPDSGNGTREQ</sequence>
<evidence type="ECO:0000256" key="4">
    <source>
        <dbReference type="ARBA" id="ARBA00022692"/>
    </source>
</evidence>
<dbReference type="RefSeq" id="WP_206573421.1">
    <property type="nucleotide sequence ID" value="NZ_JAFKCV010000004.1"/>
</dbReference>
<dbReference type="GO" id="GO:0016020">
    <property type="term" value="C:membrane"/>
    <property type="evidence" value="ECO:0007669"/>
    <property type="project" value="UniProtKB-SubCell"/>
</dbReference>
<dbReference type="InterPro" id="IPR004841">
    <property type="entry name" value="AA-permease/SLC12A_dom"/>
</dbReference>
<dbReference type="PANTHER" id="PTHR11827">
    <property type="entry name" value="SOLUTE CARRIER FAMILY 12, CATION COTRANSPORTERS"/>
    <property type="match status" value="1"/>
</dbReference>
<dbReference type="Proteomes" id="UP000664654">
    <property type="component" value="Unassembled WGS sequence"/>
</dbReference>
<dbReference type="AlphaFoldDB" id="A0A939DME2"/>
<comment type="caution">
    <text evidence="9">The sequence shown here is derived from an EMBL/GenBank/DDBJ whole genome shotgun (WGS) entry which is preliminary data.</text>
</comment>
<feature type="transmembrane region" description="Helical" evidence="7">
    <location>
        <begin position="137"/>
        <end position="158"/>
    </location>
</feature>
<comment type="subcellular location">
    <subcellularLocation>
        <location evidence="1">Membrane</location>
        <topology evidence="1">Multi-pass membrane protein</topology>
    </subcellularLocation>
</comment>
<feature type="transmembrane region" description="Helical" evidence="7">
    <location>
        <begin position="58"/>
        <end position="79"/>
    </location>
</feature>
<organism evidence="9 10">
    <name type="scientific">Bowmanella dokdonensis</name>
    <dbReference type="NCBI Taxonomy" id="751969"/>
    <lineage>
        <taxon>Bacteria</taxon>
        <taxon>Pseudomonadati</taxon>
        <taxon>Pseudomonadota</taxon>
        <taxon>Gammaproteobacteria</taxon>
        <taxon>Alteromonadales</taxon>
        <taxon>Alteromonadaceae</taxon>
        <taxon>Bowmanella</taxon>
    </lineage>
</organism>
<feature type="transmembrane region" description="Helical" evidence="7">
    <location>
        <begin position="359"/>
        <end position="379"/>
    </location>
</feature>
<feature type="transmembrane region" description="Helical" evidence="7">
    <location>
        <begin position="280"/>
        <end position="302"/>
    </location>
</feature>
<evidence type="ECO:0000256" key="3">
    <source>
        <dbReference type="ARBA" id="ARBA00022448"/>
    </source>
</evidence>
<dbReference type="Pfam" id="PF00324">
    <property type="entry name" value="AA_permease"/>
    <property type="match status" value="1"/>
</dbReference>
<feature type="transmembrane region" description="Helical" evidence="7">
    <location>
        <begin position="399"/>
        <end position="427"/>
    </location>
</feature>
<protein>
    <submittedName>
        <fullName evidence="9">Amino acid permease</fullName>
    </submittedName>
</protein>
<gene>
    <name evidence="9" type="ORF">J0A66_08750</name>
</gene>
<evidence type="ECO:0000256" key="6">
    <source>
        <dbReference type="ARBA" id="ARBA00023136"/>
    </source>
</evidence>
<feature type="transmembrane region" description="Helical" evidence="7">
    <location>
        <begin position="165"/>
        <end position="186"/>
    </location>
</feature>
<comment type="similarity">
    <text evidence="2">Belongs to the SLC12A transporter family.</text>
</comment>
<feature type="transmembrane region" description="Helical" evidence="7">
    <location>
        <begin position="336"/>
        <end position="353"/>
    </location>
</feature>
<keyword evidence="3" id="KW-0813">Transport</keyword>
<evidence type="ECO:0000259" key="8">
    <source>
        <dbReference type="Pfam" id="PF00324"/>
    </source>
</evidence>
<feature type="transmembrane region" description="Helical" evidence="7">
    <location>
        <begin position="236"/>
        <end position="260"/>
    </location>
</feature>
<evidence type="ECO:0000256" key="5">
    <source>
        <dbReference type="ARBA" id="ARBA00022989"/>
    </source>
</evidence>
<name>A0A939DME2_9ALTE</name>
<dbReference type="InterPro" id="IPR004842">
    <property type="entry name" value="SLC12A_fam"/>
</dbReference>